<name>A0A073I027_9SPIT</name>
<comment type="caution">
    <text evidence="1">The sequence shown here is derived from an EMBL/GenBank/DDBJ whole genome shotgun (WGS) entry which is preliminary data.</text>
</comment>
<evidence type="ECO:0000313" key="1">
    <source>
        <dbReference type="EMBL" id="KEJ82875.1"/>
    </source>
</evidence>
<evidence type="ECO:0000313" key="2">
    <source>
        <dbReference type="Proteomes" id="UP000053232"/>
    </source>
</evidence>
<reference evidence="2" key="1">
    <citation type="journal article" date="2014" name="Cell">
        <title>The Architecture of a Scrambled Genome Reveals Massive Levels of Genomic Rearrangement during Development.</title>
        <authorList>
            <person name="Chen X."/>
            <person name="Bracht J.R."/>
            <person name="Goldman A.D."/>
            <person name="Dolzhenko E."/>
            <person name="Clay D.M."/>
            <person name="Swart E.C."/>
            <person name="Perlman D.H."/>
            <person name="Doak T.G."/>
            <person name="Stuart A."/>
            <person name="Amemiya C.T."/>
            <person name="Sebra R.P."/>
            <person name="Landweber L.F."/>
        </authorList>
    </citation>
    <scope>NUCLEOTIDE SEQUENCE [LARGE SCALE GENOMIC DNA]</scope>
    <source>
        <strain evidence="2">JRB310</strain>
    </source>
</reference>
<keyword evidence="2" id="KW-1185">Reference proteome</keyword>
<gene>
    <name evidence="1" type="ORF">OXYTRIMIC_449</name>
</gene>
<dbReference type="EMBL" id="ARYC01002620">
    <property type="protein sequence ID" value="KEJ82875.1"/>
    <property type="molecule type" value="Genomic_DNA"/>
</dbReference>
<sequence>MKAEFTGSMQRQDEKFPFNEVELAIYFQQRLIEDGDEDLLVDEPTVAENTYVEEENAKPKRL</sequence>
<protein>
    <submittedName>
        <fullName evidence="1">Uncharacterized protein</fullName>
    </submittedName>
</protein>
<dbReference type="AlphaFoldDB" id="A0A073I027"/>
<accession>A0A073I027</accession>
<organism evidence="1 2">
    <name type="scientific">Oxytricha trifallax</name>
    <dbReference type="NCBI Taxonomy" id="1172189"/>
    <lineage>
        <taxon>Eukaryota</taxon>
        <taxon>Sar</taxon>
        <taxon>Alveolata</taxon>
        <taxon>Ciliophora</taxon>
        <taxon>Intramacronucleata</taxon>
        <taxon>Spirotrichea</taxon>
        <taxon>Stichotrichia</taxon>
        <taxon>Sporadotrichida</taxon>
        <taxon>Oxytrichidae</taxon>
        <taxon>Oxytrichinae</taxon>
        <taxon>Oxytricha</taxon>
    </lineage>
</organism>
<dbReference type="Proteomes" id="UP000053232">
    <property type="component" value="Unassembled WGS sequence"/>
</dbReference>
<proteinExistence type="predicted"/>